<reference evidence="10 11" key="1">
    <citation type="submission" date="2019-06" db="EMBL/GenBank/DDBJ databases">
        <title>Sorghum-associated microbial communities from plants grown in Nebraska, USA.</title>
        <authorList>
            <person name="Schachtman D."/>
        </authorList>
    </citation>
    <scope>NUCLEOTIDE SEQUENCE [LARGE SCALE GENOMIC DNA]</scope>
    <source>
        <strain evidence="10 11">T529</strain>
    </source>
</reference>
<gene>
    <name evidence="10" type="ORF">FB547_105241</name>
</gene>
<evidence type="ECO:0000313" key="11">
    <source>
        <dbReference type="Proteomes" id="UP000319722"/>
    </source>
</evidence>
<evidence type="ECO:0000256" key="6">
    <source>
        <dbReference type="ARBA" id="ARBA00023136"/>
    </source>
</evidence>
<dbReference type="AlphaFoldDB" id="A0A561C3F5"/>
<evidence type="ECO:0000256" key="3">
    <source>
        <dbReference type="ARBA" id="ARBA00004442"/>
    </source>
</evidence>
<keyword evidence="8" id="KW-0998">Cell outer membrane</keyword>
<dbReference type="GO" id="GO:0003774">
    <property type="term" value="F:cytoskeletal motor activity"/>
    <property type="evidence" value="ECO:0007669"/>
    <property type="project" value="InterPro"/>
</dbReference>
<keyword evidence="7" id="KW-0975">Bacterial flagellum</keyword>
<feature type="signal peptide" evidence="9">
    <location>
        <begin position="1"/>
        <end position="29"/>
    </location>
</feature>
<evidence type="ECO:0000256" key="4">
    <source>
        <dbReference type="ARBA" id="ARBA00006929"/>
    </source>
</evidence>
<keyword evidence="6" id="KW-0472">Membrane</keyword>
<comment type="similarity">
    <text evidence="4">Belongs to the FlgH family.</text>
</comment>
<dbReference type="PANTHER" id="PTHR34933">
    <property type="entry name" value="FLAGELLAR L-RING PROTEIN"/>
    <property type="match status" value="1"/>
</dbReference>
<dbReference type="PRINTS" id="PR01008">
    <property type="entry name" value="FLGLRINGFLGH"/>
</dbReference>
<evidence type="ECO:0000256" key="1">
    <source>
        <dbReference type="ARBA" id="ARBA00002591"/>
    </source>
</evidence>
<evidence type="ECO:0000256" key="7">
    <source>
        <dbReference type="ARBA" id="ARBA00023143"/>
    </source>
</evidence>
<evidence type="ECO:0000256" key="5">
    <source>
        <dbReference type="ARBA" id="ARBA00022729"/>
    </source>
</evidence>
<comment type="caution">
    <text evidence="10">The sequence shown here is derived from an EMBL/GenBank/DDBJ whole genome shotgun (WGS) entry which is preliminary data.</text>
</comment>
<evidence type="ECO:0000256" key="8">
    <source>
        <dbReference type="ARBA" id="ARBA00023237"/>
    </source>
</evidence>
<evidence type="ECO:0000256" key="2">
    <source>
        <dbReference type="ARBA" id="ARBA00004117"/>
    </source>
</evidence>
<protein>
    <submittedName>
        <fullName evidence="10">Flagellar L-ring protein FlgH</fullName>
    </submittedName>
</protein>
<dbReference type="EMBL" id="VIVL01000005">
    <property type="protein sequence ID" value="TWD85729.1"/>
    <property type="molecule type" value="Genomic_DNA"/>
</dbReference>
<dbReference type="Proteomes" id="UP000319722">
    <property type="component" value="Unassembled WGS sequence"/>
</dbReference>
<dbReference type="GO" id="GO:0071973">
    <property type="term" value="P:bacterial-type flagellum-dependent cell motility"/>
    <property type="evidence" value="ECO:0007669"/>
    <property type="project" value="InterPro"/>
</dbReference>
<dbReference type="PANTHER" id="PTHR34933:SF1">
    <property type="entry name" value="FLAGELLAR L-RING PROTEIN"/>
    <property type="match status" value="1"/>
</dbReference>
<keyword evidence="5 9" id="KW-0732">Signal</keyword>
<dbReference type="InterPro" id="IPR000527">
    <property type="entry name" value="Flag_Lring"/>
</dbReference>
<keyword evidence="10" id="KW-0966">Cell projection</keyword>
<dbReference type="OrthoDB" id="9789463at2"/>
<dbReference type="GO" id="GO:0009427">
    <property type="term" value="C:bacterial-type flagellum basal body, distal rod, L ring"/>
    <property type="evidence" value="ECO:0007669"/>
    <property type="project" value="InterPro"/>
</dbReference>
<sequence length="200" mass="21230">MIASLLKKKCTGLSLVLVLLLSASLPAAAESLYQEGSFRPLTADNKAFRVGDSLTVQVFENSSASTSADTGTRRNNDISGSVTHTGNKVVGQLGIGVAGGFDGGGRTQRANKLLATLTVTVQEVLASGELRVAGEQLLTVNEELQKVNLEGRVRPQDISDGNVVLSTRLADARITYVGEGDVTDRSRRGGWRKVLDWLGF</sequence>
<accession>A0A561C3F5</accession>
<keyword evidence="10" id="KW-0282">Flagellum</keyword>
<organism evidence="10 11">
    <name type="scientific">Variovorax beijingensis</name>
    <dbReference type="NCBI Taxonomy" id="2496117"/>
    <lineage>
        <taxon>Bacteria</taxon>
        <taxon>Pseudomonadati</taxon>
        <taxon>Pseudomonadota</taxon>
        <taxon>Betaproteobacteria</taxon>
        <taxon>Burkholderiales</taxon>
        <taxon>Comamonadaceae</taxon>
        <taxon>Variovorax</taxon>
    </lineage>
</organism>
<dbReference type="RefSeq" id="WP_145744305.1">
    <property type="nucleotide sequence ID" value="NZ_VIVL01000005.1"/>
</dbReference>
<keyword evidence="10" id="KW-0969">Cilium</keyword>
<dbReference type="Pfam" id="PF02107">
    <property type="entry name" value="FlgH"/>
    <property type="match status" value="1"/>
</dbReference>
<comment type="subcellular location">
    <subcellularLocation>
        <location evidence="2">Bacterial flagellum basal body</location>
    </subcellularLocation>
    <subcellularLocation>
        <location evidence="3">Cell outer membrane</location>
    </subcellularLocation>
</comment>
<name>A0A561C3F5_9BURK</name>
<proteinExistence type="inferred from homology"/>
<dbReference type="GO" id="GO:0009279">
    <property type="term" value="C:cell outer membrane"/>
    <property type="evidence" value="ECO:0007669"/>
    <property type="project" value="UniProtKB-SubCell"/>
</dbReference>
<evidence type="ECO:0000256" key="9">
    <source>
        <dbReference type="SAM" id="SignalP"/>
    </source>
</evidence>
<feature type="chain" id="PRO_5021870673" evidence="9">
    <location>
        <begin position="30"/>
        <end position="200"/>
    </location>
</feature>
<evidence type="ECO:0000313" key="10">
    <source>
        <dbReference type="EMBL" id="TWD85729.1"/>
    </source>
</evidence>
<comment type="function">
    <text evidence="1">Assembles around the rod to form the L-ring and probably protects the motor/basal body from shearing forces during rotation.</text>
</comment>